<organism evidence="8 9">
    <name type="scientific">Stachybotrys elegans</name>
    <dbReference type="NCBI Taxonomy" id="80388"/>
    <lineage>
        <taxon>Eukaryota</taxon>
        <taxon>Fungi</taxon>
        <taxon>Dikarya</taxon>
        <taxon>Ascomycota</taxon>
        <taxon>Pezizomycotina</taxon>
        <taxon>Sordariomycetes</taxon>
        <taxon>Hypocreomycetidae</taxon>
        <taxon>Hypocreales</taxon>
        <taxon>Stachybotryaceae</taxon>
        <taxon>Stachybotrys</taxon>
    </lineage>
</organism>
<feature type="transmembrane region" description="Helical" evidence="6">
    <location>
        <begin position="412"/>
        <end position="433"/>
    </location>
</feature>
<dbReference type="InterPro" id="IPR004841">
    <property type="entry name" value="AA-permease/SLC12A_dom"/>
</dbReference>
<keyword evidence="4 6" id="KW-1133">Transmembrane helix</keyword>
<evidence type="ECO:0000256" key="6">
    <source>
        <dbReference type="SAM" id="Phobius"/>
    </source>
</evidence>
<dbReference type="GO" id="GO:0015171">
    <property type="term" value="F:amino acid transmembrane transporter activity"/>
    <property type="evidence" value="ECO:0007669"/>
    <property type="project" value="TreeGrafter"/>
</dbReference>
<dbReference type="FunFam" id="1.20.1740.10:FF:000001">
    <property type="entry name" value="Amino acid permease"/>
    <property type="match status" value="1"/>
</dbReference>
<feature type="transmembrane region" description="Helical" evidence="6">
    <location>
        <begin position="460"/>
        <end position="482"/>
    </location>
</feature>
<keyword evidence="2" id="KW-0813">Transport</keyword>
<dbReference type="Proteomes" id="UP000813444">
    <property type="component" value="Unassembled WGS sequence"/>
</dbReference>
<dbReference type="PIRSF" id="PIRSF006060">
    <property type="entry name" value="AA_transporter"/>
    <property type="match status" value="1"/>
</dbReference>
<dbReference type="Gene3D" id="1.20.1740.10">
    <property type="entry name" value="Amino acid/polyamine transporter I"/>
    <property type="match status" value="1"/>
</dbReference>
<dbReference type="PANTHER" id="PTHR43341:SF39">
    <property type="entry name" value="AMINO ACID TRANSPORTER (EUROFUNG)-RELATED"/>
    <property type="match status" value="1"/>
</dbReference>
<dbReference type="InterPro" id="IPR050524">
    <property type="entry name" value="APC_YAT"/>
</dbReference>
<gene>
    <name evidence="8" type="ORF">B0I35DRAFT_389293</name>
</gene>
<feature type="transmembrane region" description="Helical" evidence="6">
    <location>
        <begin position="378"/>
        <end position="400"/>
    </location>
</feature>
<keyword evidence="3 6" id="KW-0812">Transmembrane</keyword>
<name>A0A8K0WSH4_9HYPO</name>
<feature type="transmembrane region" description="Helical" evidence="6">
    <location>
        <begin position="54"/>
        <end position="73"/>
    </location>
</feature>
<sequence>MADKINQMPKVDVQDGDVEQVKEYGGQAYAEISPELQEVYGKTRRGLSSRHMQLITIGSSIGTGMFVGIGSALARSGPLSVFLAFTIYSLFVLFPLFMCATEMCTWLPVRGSIFQFAERYVDPALGFAGGYIYWYGALMLICSDFTGAVSVIQFWDDKTNPAYYLLVLIGLSLILNVVAVRWYGEIEFVTASFKIFLMLGLIMATFITMLGGNPNHDRYGFRHWQTPMKEYLEEGALGRFLGFWRIFIYAGFACGGPDVVMMCSGEVQNPRAVIPAASRKIYFRLGVFYIVGTLALGIICDSSSPELLGAIENGGSGSAASPWVIGLRSLGIDTLANLVNAVVLTSAWSCGNAYVYAASRTLYALSINGKAPAIFQKCNKAGVPMYCLIVVGLVSCLTFLSASNSTATVLNWFINLSAISLLMTYMVILFTYTRFRKAVIVQMDSTAALPFRTPFNLQPYISWVGFCFCGIIIFFNGFYIFWPGEFTASGLLTAYFGVPAFVAAYLFWKLYWKSTTVKASEADIWSGKQEIDTEESEYLVSHGGKKKRWYNYLLDIIL</sequence>
<proteinExistence type="predicted"/>
<keyword evidence="5 6" id="KW-0472">Membrane</keyword>
<feature type="domain" description="Amino acid permease/ SLC12A" evidence="7">
    <location>
        <begin position="51"/>
        <end position="516"/>
    </location>
</feature>
<evidence type="ECO:0000256" key="2">
    <source>
        <dbReference type="ARBA" id="ARBA00022448"/>
    </source>
</evidence>
<feature type="transmembrane region" description="Helical" evidence="6">
    <location>
        <begin position="79"/>
        <end position="100"/>
    </location>
</feature>
<feature type="transmembrane region" description="Helical" evidence="6">
    <location>
        <begin position="195"/>
        <end position="212"/>
    </location>
</feature>
<feature type="transmembrane region" description="Helical" evidence="6">
    <location>
        <begin position="132"/>
        <end position="155"/>
    </location>
</feature>
<dbReference type="Pfam" id="PF00324">
    <property type="entry name" value="AA_permease"/>
    <property type="match status" value="1"/>
</dbReference>
<evidence type="ECO:0000256" key="4">
    <source>
        <dbReference type="ARBA" id="ARBA00022989"/>
    </source>
</evidence>
<feature type="transmembrane region" description="Helical" evidence="6">
    <location>
        <begin position="338"/>
        <end position="357"/>
    </location>
</feature>
<evidence type="ECO:0000256" key="5">
    <source>
        <dbReference type="ARBA" id="ARBA00023136"/>
    </source>
</evidence>
<comment type="caution">
    <text evidence="8">The sequence shown here is derived from an EMBL/GenBank/DDBJ whole genome shotgun (WGS) entry which is preliminary data.</text>
</comment>
<evidence type="ECO:0000313" key="9">
    <source>
        <dbReference type="Proteomes" id="UP000813444"/>
    </source>
</evidence>
<dbReference type="PANTHER" id="PTHR43341">
    <property type="entry name" value="AMINO ACID PERMEASE"/>
    <property type="match status" value="1"/>
</dbReference>
<evidence type="ECO:0000256" key="3">
    <source>
        <dbReference type="ARBA" id="ARBA00022692"/>
    </source>
</evidence>
<dbReference type="OrthoDB" id="3900342at2759"/>
<feature type="transmembrane region" description="Helical" evidence="6">
    <location>
        <begin position="281"/>
        <end position="299"/>
    </location>
</feature>
<dbReference type="EMBL" id="JAGPNK010000004">
    <property type="protein sequence ID" value="KAH7322396.1"/>
    <property type="molecule type" value="Genomic_DNA"/>
</dbReference>
<dbReference type="AlphaFoldDB" id="A0A8K0WSH4"/>
<evidence type="ECO:0000256" key="1">
    <source>
        <dbReference type="ARBA" id="ARBA00004141"/>
    </source>
</evidence>
<evidence type="ECO:0000259" key="7">
    <source>
        <dbReference type="Pfam" id="PF00324"/>
    </source>
</evidence>
<dbReference type="GO" id="GO:0016020">
    <property type="term" value="C:membrane"/>
    <property type="evidence" value="ECO:0007669"/>
    <property type="project" value="UniProtKB-SubCell"/>
</dbReference>
<accession>A0A8K0WSH4</accession>
<protein>
    <submittedName>
        <fullName evidence="8">AAT family amino acid transporter</fullName>
    </submittedName>
</protein>
<feature type="transmembrane region" description="Helical" evidence="6">
    <location>
        <begin position="161"/>
        <end position="183"/>
    </location>
</feature>
<feature type="transmembrane region" description="Helical" evidence="6">
    <location>
        <begin position="488"/>
        <end position="508"/>
    </location>
</feature>
<feature type="transmembrane region" description="Helical" evidence="6">
    <location>
        <begin position="242"/>
        <end position="260"/>
    </location>
</feature>
<reference evidence="8" key="1">
    <citation type="journal article" date="2021" name="Nat. Commun.">
        <title>Genetic determinants of endophytism in the Arabidopsis root mycobiome.</title>
        <authorList>
            <person name="Mesny F."/>
            <person name="Miyauchi S."/>
            <person name="Thiergart T."/>
            <person name="Pickel B."/>
            <person name="Atanasova L."/>
            <person name="Karlsson M."/>
            <person name="Huettel B."/>
            <person name="Barry K.W."/>
            <person name="Haridas S."/>
            <person name="Chen C."/>
            <person name="Bauer D."/>
            <person name="Andreopoulos W."/>
            <person name="Pangilinan J."/>
            <person name="LaButti K."/>
            <person name="Riley R."/>
            <person name="Lipzen A."/>
            <person name="Clum A."/>
            <person name="Drula E."/>
            <person name="Henrissat B."/>
            <person name="Kohler A."/>
            <person name="Grigoriev I.V."/>
            <person name="Martin F.M."/>
            <person name="Hacquard S."/>
        </authorList>
    </citation>
    <scope>NUCLEOTIDE SEQUENCE</scope>
    <source>
        <strain evidence="8">MPI-CAGE-CH-0235</strain>
    </source>
</reference>
<keyword evidence="9" id="KW-1185">Reference proteome</keyword>
<comment type="subcellular location">
    <subcellularLocation>
        <location evidence="1">Membrane</location>
        <topology evidence="1">Multi-pass membrane protein</topology>
    </subcellularLocation>
</comment>
<evidence type="ECO:0000313" key="8">
    <source>
        <dbReference type="EMBL" id="KAH7322396.1"/>
    </source>
</evidence>